<name>A0ABX8UBH8_9ACTN</name>
<evidence type="ECO:0000256" key="1">
    <source>
        <dbReference type="SAM" id="SignalP"/>
    </source>
</evidence>
<organism evidence="2 3">
    <name type="scientific">Nonomuraea coxensis DSM 45129</name>
    <dbReference type="NCBI Taxonomy" id="1122611"/>
    <lineage>
        <taxon>Bacteria</taxon>
        <taxon>Bacillati</taxon>
        <taxon>Actinomycetota</taxon>
        <taxon>Actinomycetes</taxon>
        <taxon>Streptosporangiales</taxon>
        <taxon>Streptosporangiaceae</taxon>
        <taxon>Nonomuraea</taxon>
    </lineage>
</organism>
<accession>A0ABX8UBH8</accession>
<keyword evidence="3" id="KW-1185">Reference proteome</keyword>
<proteinExistence type="predicted"/>
<evidence type="ECO:0000313" key="3">
    <source>
        <dbReference type="Proteomes" id="UP000824681"/>
    </source>
</evidence>
<reference evidence="2 3" key="1">
    <citation type="journal article" date="2021" name="ACS Chem. Biol.">
        <title>Genomic-Led Discovery of a Novel Glycopeptide Antibiotic by Nonomuraea coxensis DSM 45129.</title>
        <authorList>
            <person name="Yushchuk O."/>
            <person name="Vior N.M."/>
            <person name="Andreo-Vidal A."/>
            <person name="Berini F."/>
            <person name="Ruckert C."/>
            <person name="Busche T."/>
            <person name="Binda E."/>
            <person name="Kalinowski J."/>
            <person name="Truman A.W."/>
            <person name="Marinelli F."/>
        </authorList>
    </citation>
    <scope>NUCLEOTIDE SEQUENCE [LARGE SCALE GENOMIC DNA]</scope>
    <source>
        <strain evidence="2 3">DSM 45129</strain>
    </source>
</reference>
<feature type="signal peptide" evidence="1">
    <location>
        <begin position="1"/>
        <end position="24"/>
    </location>
</feature>
<gene>
    <name evidence="2" type="ORF">Nocox_37705</name>
</gene>
<dbReference type="EMBL" id="CP068985">
    <property type="protein sequence ID" value="QYC45093.1"/>
    <property type="molecule type" value="Genomic_DNA"/>
</dbReference>
<sequence>MRKHVIVALAAALGLLAPAGPASAGSRPVEAPSCSDQDLIKINVSPPPPPAGDVTVTELRELLEAMSAGNRAPRVPPFPPPTIPVPVPTPAPAPAPAEGQVSPGRSIYQILLDRMRACLNAPQDAAVAAGDGTPTPAPGTLGTPDVVTTLEALVSGPLACRPATQAQPAAEDPAAAPASLLDAIGLRELVDAVLAGPVACAPGTMPALLLDAPAVPEVPEVPEATDQPSLMDRLGLRDALDRILRD</sequence>
<dbReference type="Proteomes" id="UP000824681">
    <property type="component" value="Chromosome"/>
</dbReference>
<evidence type="ECO:0000313" key="2">
    <source>
        <dbReference type="EMBL" id="QYC45093.1"/>
    </source>
</evidence>
<dbReference type="RefSeq" id="WP_026214779.1">
    <property type="nucleotide sequence ID" value="NZ_CP068985.1"/>
</dbReference>
<feature type="chain" id="PRO_5045344752" description="Secreted protein" evidence="1">
    <location>
        <begin position="25"/>
        <end position="246"/>
    </location>
</feature>
<evidence type="ECO:0008006" key="4">
    <source>
        <dbReference type="Google" id="ProtNLM"/>
    </source>
</evidence>
<keyword evidence="1" id="KW-0732">Signal</keyword>
<protein>
    <recommendedName>
        <fullName evidence="4">Secreted protein</fullName>
    </recommendedName>
</protein>